<organism evidence="1 2">
    <name type="scientific">Massarina eburnea CBS 473.64</name>
    <dbReference type="NCBI Taxonomy" id="1395130"/>
    <lineage>
        <taxon>Eukaryota</taxon>
        <taxon>Fungi</taxon>
        <taxon>Dikarya</taxon>
        <taxon>Ascomycota</taxon>
        <taxon>Pezizomycotina</taxon>
        <taxon>Dothideomycetes</taxon>
        <taxon>Pleosporomycetidae</taxon>
        <taxon>Pleosporales</taxon>
        <taxon>Massarineae</taxon>
        <taxon>Massarinaceae</taxon>
        <taxon>Massarina</taxon>
    </lineage>
</organism>
<accession>A0A6A6RJ47</accession>
<sequence>MHGVVKHGKGCAVTSHLEALPTLMCQCPSTLAKGLDTATAPFNFLAPYFISIPFMVLPVHMQVIPSHCSKDITTVRILSDIRSPPTLLLRWRQRTGYTKNRA</sequence>
<keyword evidence="2" id="KW-1185">Reference proteome</keyword>
<evidence type="ECO:0000313" key="2">
    <source>
        <dbReference type="Proteomes" id="UP000799753"/>
    </source>
</evidence>
<reference evidence="1" key="1">
    <citation type="journal article" date="2020" name="Stud. Mycol.">
        <title>101 Dothideomycetes genomes: a test case for predicting lifestyles and emergence of pathogens.</title>
        <authorList>
            <person name="Haridas S."/>
            <person name="Albert R."/>
            <person name="Binder M."/>
            <person name="Bloem J."/>
            <person name="Labutti K."/>
            <person name="Salamov A."/>
            <person name="Andreopoulos B."/>
            <person name="Baker S."/>
            <person name="Barry K."/>
            <person name="Bills G."/>
            <person name="Bluhm B."/>
            <person name="Cannon C."/>
            <person name="Castanera R."/>
            <person name="Culley D."/>
            <person name="Daum C."/>
            <person name="Ezra D."/>
            <person name="Gonzalez J."/>
            <person name="Henrissat B."/>
            <person name="Kuo A."/>
            <person name="Liang C."/>
            <person name="Lipzen A."/>
            <person name="Lutzoni F."/>
            <person name="Magnuson J."/>
            <person name="Mondo S."/>
            <person name="Nolan M."/>
            <person name="Ohm R."/>
            <person name="Pangilinan J."/>
            <person name="Park H.-J."/>
            <person name="Ramirez L."/>
            <person name="Alfaro M."/>
            <person name="Sun H."/>
            <person name="Tritt A."/>
            <person name="Yoshinaga Y."/>
            <person name="Zwiers L.-H."/>
            <person name="Turgeon B."/>
            <person name="Goodwin S."/>
            <person name="Spatafora J."/>
            <person name="Crous P."/>
            <person name="Grigoriev I."/>
        </authorList>
    </citation>
    <scope>NUCLEOTIDE SEQUENCE</scope>
    <source>
        <strain evidence="1">CBS 473.64</strain>
    </source>
</reference>
<dbReference type="EMBL" id="MU006810">
    <property type="protein sequence ID" value="KAF2635117.1"/>
    <property type="molecule type" value="Genomic_DNA"/>
</dbReference>
<evidence type="ECO:0000313" key="1">
    <source>
        <dbReference type="EMBL" id="KAF2635117.1"/>
    </source>
</evidence>
<gene>
    <name evidence="1" type="ORF">P280DRAFT_199374</name>
</gene>
<dbReference type="Proteomes" id="UP000799753">
    <property type="component" value="Unassembled WGS sequence"/>
</dbReference>
<name>A0A6A6RJ47_9PLEO</name>
<proteinExistence type="predicted"/>
<protein>
    <submittedName>
        <fullName evidence="1">Uncharacterized protein</fullName>
    </submittedName>
</protein>
<dbReference type="AlphaFoldDB" id="A0A6A6RJ47"/>